<dbReference type="AlphaFoldDB" id="A0A1G5RRK1"/>
<evidence type="ECO:0000313" key="3">
    <source>
        <dbReference type="EMBL" id="SCZ76674.1"/>
    </source>
</evidence>
<dbReference type="PANTHER" id="PTHR35526">
    <property type="entry name" value="ANTI-SIGMA-F FACTOR RSBW-RELATED"/>
    <property type="match status" value="1"/>
</dbReference>
<keyword evidence="3" id="KW-0418">Kinase</keyword>
<gene>
    <name evidence="3" type="ORF">SAMN03080599_00380</name>
</gene>
<feature type="domain" description="Histidine kinase/HSP90-like ATPase" evidence="2">
    <location>
        <begin position="32"/>
        <end position="151"/>
    </location>
</feature>
<evidence type="ECO:0000259" key="2">
    <source>
        <dbReference type="Pfam" id="PF13581"/>
    </source>
</evidence>
<reference evidence="3 4" key="1">
    <citation type="submission" date="2016-10" db="EMBL/GenBank/DDBJ databases">
        <authorList>
            <person name="de Groot N.N."/>
        </authorList>
    </citation>
    <scope>NUCLEOTIDE SEQUENCE [LARGE SCALE GENOMIC DNA]</scope>
    <source>
        <strain evidence="3 4">DSM 2784</strain>
    </source>
</reference>
<name>A0A1G5RRK1_9FIRM</name>
<evidence type="ECO:0000256" key="1">
    <source>
        <dbReference type="ARBA" id="ARBA00022527"/>
    </source>
</evidence>
<dbReference type="InterPro" id="IPR050267">
    <property type="entry name" value="Anti-sigma-factor_SerPK"/>
</dbReference>
<evidence type="ECO:0000313" key="4">
    <source>
        <dbReference type="Proteomes" id="UP000199208"/>
    </source>
</evidence>
<proteinExistence type="predicted"/>
<dbReference type="Pfam" id="PF13581">
    <property type="entry name" value="HATPase_c_2"/>
    <property type="match status" value="1"/>
</dbReference>
<protein>
    <submittedName>
        <fullName evidence="3">Serine/threonine-protein kinase RsbW</fullName>
    </submittedName>
</protein>
<dbReference type="InterPro" id="IPR036890">
    <property type="entry name" value="HATPase_C_sf"/>
</dbReference>
<dbReference type="PANTHER" id="PTHR35526:SF3">
    <property type="entry name" value="ANTI-SIGMA-F FACTOR RSBW"/>
    <property type="match status" value="1"/>
</dbReference>
<dbReference type="InterPro" id="IPR003594">
    <property type="entry name" value="HATPase_dom"/>
</dbReference>
<dbReference type="SUPFAM" id="SSF55874">
    <property type="entry name" value="ATPase domain of HSP90 chaperone/DNA topoisomerase II/histidine kinase"/>
    <property type="match status" value="1"/>
</dbReference>
<dbReference type="STRING" id="1120920.SAMN03080599_00380"/>
<dbReference type="Proteomes" id="UP000199208">
    <property type="component" value="Unassembled WGS sequence"/>
</dbReference>
<dbReference type="CDD" id="cd16936">
    <property type="entry name" value="HATPase_RsbW-like"/>
    <property type="match status" value="1"/>
</dbReference>
<dbReference type="Gene3D" id="3.30.565.10">
    <property type="entry name" value="Histidine kinase-like ATPase, C-terminal domain"/>
    <property type="match status" value="1"/>
</dbReference>
<sequence length="154" mass="16888">MSVPQVKYIGVATAEIYKGGESMVDNITITLPSKAEFVSVARLTASVIANTMGFDFEDVEDIKVAVGEACNNAVIHSRSDEYFGINFTVSNGTFVAEIEDKGYGFSLDHYESPDLNNHKENGLGLFIMKSLMDDVQVFTEIGNGTRIVLTKYLE</sequence>
<dbReference type="GO" id="GO:0004674">
    <property type="term" value="F:protein serine/threonine kinase activity"/>
    <property type="evidence" value="ECO:0007669"/>
    <property type="project" value="UniProtKB-KW"/>
</dbReference>
<keyword evidence="4" id="KW-1185">Reference proteome</keyword>
<dbReference type="EMBL" id="FMWL01000001">
    <property type="protein sequence ID" value="SCZ76674.1"/>
    <property type="molecule type" value="Genomic_DNA"/>
</dbReference>
<keyword evidence="1" id="KW-0723">Serine/threonine-protein kinase</keyword>
<accession>A0A1G5RRK1</accession>
<keyword evidence="3" id="KW-0808">Transferase</keyword>
<organism evidence="3 4">
    <name type="scientific">Acidaminobacter hydrogenoformans DSM 2784</name>
    <dbReference type="NCBI Taxonomy" id="1120920"/>
    <lineage>
        <taxon>Bacteria</taxon>
        <taxon>Bacillati</taxon>
        <taxon>Bacillota</taxon>
        <taxon>Clostridia</taxon>
        <taxon>Peptostreptococcales</taxon>
        <taxon>Acidaminobacteraceae</taxon>
        <taxon>Acidaminobacter</taxon>
    </lineage>
</organism>